<evidence type="ECO:0000256" key="6">
    <source>
        <dbReference type="SAM" id="MobiDB-lite"/>
    </source>
</evidence>
<evidence type="ECO:0000313" key="8">
    <source>
        <dbReference type="Proteomes" id="UP000436088"/>
    </source>
</evidence>
<dbReference type="InterPro" id="IPR011009">
    <property type="entry name" value="Kinase-like_dom_sf"/>
</dbReference>
<dbReference type="Gene3D" id="1.10.510.10">
    <property type="entry name" value="Transferase(Phosphotransferase) domain 1"/>
    <property type="match status" value="1"/>
</dbReference>
<keyword evidence="1" id="KW-0723">Serine/threonine-protein kinase</keyword>
<dbReference type="PANTHER" id="PTHR27002">
    <property type="entry name" value="RECEPTOR-LIKE SERINE/THREONINE-PROTEIN KINASE SD1-8"/>
    <property type="match status" value="1"/>
</dbReference>
<evidence type="ECO:0000256" key="3">
    <source>
        <dbReference type="ARBA" id="ARBA00022741"/>
    </source>
</evidence>
<dbReference type="EMBL" id="VEPZ02001441">
    <property type="protein sequence ID" value="KAE8672716.1"/>
    <property type="molecule type" value="Genomic_DNA"/>
</dbReference>
<comment type="caution">
    <text evidence="7">The sequence shown here is derived from an EMBL/GenBank/DDBJ whole genome shotgun (WGS) entry which is preliminary data.</text>
</comment>
<keyword evidence="2" id="KW-0808">Transferase</keyword>
<dbReference type="PANTHER" id="PTHR27002:SF1111">
    <property type="entry name" value="NON-SPECIFIC SERINE_THREONINE PROTEIN KINASE"/>
    <property type="match status" value="1"/>
</dbReference>
<keyword evidence="3" id="KW-0547">Nucleotide-binding</keyword>
<organism evidence="7 8">
    <name type="scientific">Hibiscus syriacus</name>
    <name type="common">Rose of Sharon</name>
    <dbReference type="NCBI Taxonomy" id="106335"/>
    <lineage>
        <taxon>Eukaryota</taxon>
        <taxon>Viridiplantae</taxon>
        <taxon>Streptophyta</taxon>
        <taxon>Embryophyta</taxon>
        <taxon>Tracheophyta</taxon>
        <taxon>Spermatophyta</taxon>
        <taxon>Magnoliopsida</taxon>
        <taxon>eudicotyledons</taxon>
        <taxon>Gunneridae</taxon>
        <taxon>Pentapetalae</taxon>
        <taxon>rosids</taxon>
        <taxon>malvids</taxon>
        <taxon>Malvales</taxon>
        <taxon>Malvaceae</taxon>
        <taxon>Malvoideae</taxon>
        <taxon>Hibiscus</taxon>
    </lineage>
</organism>
<gene>
    <name evidence="7" type="ORF">F3Y22_tig00111834pilonHSYRG00008</name>
</gene>
<protein>
    <submittedName>
        <fullName evidence="7">Uncharacterized protein</fullName>
    </submittedName>
</protein>
<dbReference type="GO" id="GO:0005886">
    <property type="term" value="C:plasma membrane"/>
    <property type="evidence" value="ECO:0007669"/>
    <property type="project" value="TreeGrafter"/>
</dbReference>
<keyword evidence="8" id="KW-1185">Reference proteome</keyword>
<accession>A0A6A2Y7R2</accession>
<dbReference type="GO" id="GO:0004674">
    <property type="term" value="F:protein serine/threonine kinase activity"/>
    <property type="evidence" value="ECO:0007669"/>
    <property type="project" value="UniProtKB-KW"/>
</dbReference>
<evidence type="ECO:0000256" key="4">
    <source>
        <dbReference type="ARBA" id="ARBA00022777"/>
    </source>
</evidence>
<dbReference type="SUPFAM" id="SSF56112">
    <property type="entry name" value="Protein kinase-like (PK-like)"/>
    <property type="match status" value="1"/>
</dbReference>
<dbReference type="AlphaFoldDB" id="A0A6A2Y7R2"/>
<keyword evidence="5" id="KW-0067">ATP-binding</keyword>
<reference evidence="7" key="1">
    <citation type="submission" date="2019-09" db="EMBL/GenBank/DDBJ databases">
        <title>Draft genome information of white flower Hibiscus syriacus.</title>
        <authorList>
            <person name="Kim Y.-M."/>
        </authorList>
    </citation>
    <scope>NUCLEOTIDE SEQUENCE [LARGE SCALE GENOMIC DNA]</scope>
    <source>
        <strain evidence="7">YM2019G1</strain>
    </source>
</reference>
<evidence type="ECO:0000256" key="2">
    <source>
        <dbReference type="ARBA" id="ARBA00022679"/>
    </source>
</evidence>
<evidence type="ECO:0000256" key="1">
    <source>
        <dbReference type="ARBA" id="ARBA00022527"/>
    </source>
</evidence>
<proteinExistence type="predicted"/>
<evidence type="ECO:0000256" key="5">
    <source>
        <dbReference type="ARBA" id="ARBA00022840"/>
    </source>
</evidence>
<evidence type="ECO:0000313" key="7">
    <source>
        <dbReference type="EMBL" id="KAE8672716.1"/>
    </source>
</evidence>
<feature type="region of interest" description="Disordered" evidence="6">
    <location>
        <begin position="613"/>
        <end position="632"/>
    </location>
</feature>
<dbReference type="Proteomes" id="UP000436088">
    <property type="component" value="Unassembled WGS sequence"/>
</dbReference>
<name>A0A6A2Y7R2_HIBSY</name>
<sequence>MVLSCFPIQVPYYTVDHFTRHFICFHEDVEAPGFWNLVLSEGLEKSTRPIIGSFIFRREGDNQYIINDELPSWKAGYLLSVMIFRLLFPLCCLISVTVHEEKFVQFYDRQICTNTPNLTQSYKQHHQISDGFRWEIGFFRRDNQTDQWSLDWSEPADECSVFDACGKSGTATTKLGTLQVFTGLQATVTGELESGRLFRRVHKKISCMRRYSNEFLNLSMIMNHMQMVDLHLSVPISEMGNRTCGTNIIPYPLSTRSNCGDLKYFKFDCQTENDTGLISFNANGRTLEPTESVESIRRHEACLATKDNFSIDSLGNDKWFYEVKIEWSPPIEPIGSSKDYKDWPDSSCNVAPDGKNRCTCNSPSIWDPSEPVALESGFYLEPTPCQWTFGEKEATISDLPRCHHGYAVHLVRRFRLERSDEEETNAQSTRKSGTQLVQQYTVSVWKAMIATDNFAEANKLGQGGFGLFTRVPFHEDKNRHKEALEMFRPRLRGIQERSFDRQAPAPKSCQTSRLLGYLSPEYALDGFFSIKSDVFSFGVVLLETISGKRNTRFYQAEQPLSLLGYAWRLWKEGRAFDLAEQSFWEACDENEYIRTPSLPIPEQPAFVVRRSLPGSASSSSQQQRNAELSTGTLEKTEGKDFTMLDQDDGYDHYVRVSLSWAGLQPTQIRFRQ</sequence>
<keyword evidence="4" id="KW-0418">Kinase</keyword>
<dbReference type="GO" id="GO:0005524">
    <property type="term" value="F:ATP binding"/>
    <property type="evidence" value="ECO:0007669"/>
    <property type="project" value="UniProtKB-KW"/>
</dbReference>